<proteinExistence type="predicted"/>
<dbReference type="AlphaFoldDB" id="W1PDK6"/>
<dbReference type="Proteomes" id="UP000017836">
    <property type="component" value="Unassembled WGS sequence"/>
</dbReference>
<evidence type="ECO:0000313" key="2">
    <source>
        <dbReference type="Proteomes" id="UP000017836"/>
    </source>
</evidence>
<accession>W1PDK6</accession>
<evidence type="ECO:0000313" key="1">
    <source>
        <dbReference type="EMBL" id="ERN05145.1"/>
    </source>
</evidence>
<dbReference type="HOGENOM" id="CLU_2295488_0_0_1"/>
<dbReference type="Gramene" id="ERN05145">
    <property type="protein sequence ID" value="ERN05145"/>
    <property type="gene ID" value="AMTR_s00053p00191900"/>
</dbReference>
<gene>
    <name evidence="1" type="ORF">AMTR_s00053p00191900</name>
</gene>
<dbReference type="EMBL" id="KI394012">
    <property type="protein sequence ID" value="ERN05145.1"/>
    <property type="molecule type" value="Genomic_DNA"/>
</dbReference>
<keyword evidence="2" id="KW-1185">Reference proteome</keyword>
<protein>
    <submittedName>
        <fullName evidence="1">Uncharacterized protein</fullName>
    </submittedName>
</protein>
<name>W1PDK6_AMBTC</name>
<sequence length="101" mass="11865">MNAISALLWIFCDSRILTSVKQYILWGRIWGLGRASHWWSSLKCSLCKSFPLYARDPSFDTEEEKRSKKQEEQMEWKSWLGSRICEPGAVERDIFEIMASN</sequence>
<organism evidence="1 2">
    <name type="scientific">Amborella trichopoda</name>
    <dbReference type="NCBI Taxonomy" id="13333"/>
    <lineage>
        <taxon>Eukaryota</taxon>
        <taxon>Viridiplantae</taxon>
        <taxon>Streptophyta</taxon>
        <taxon>Embryophyta</taxon>
        <taxon>Tracheophyta</taxon>
        <taxon>Spermatophyta</taxon>
        <taxon>Magnoliopsida</taxon>
        <taxon>Amborellales</taxon>
        <taxon>Amborellaceae</taxon>
        <taxon>Amborella</taxon>
    </lineage>
</organism>
<reference evidence="2" key="1">
    <citation type="journal article" date="2013" name="Science">
        <title>The Amborella genome and the evolution of flowering plants.</title>
        <authorList>
            <consortium name="Amborella Genome Project"/>
        </authorList>
    </citation>
    <scope>NUCLEOTIDE SEQUENCE [LARGE SCALE GENOMIC DNA]</scope>
</reference>